<dbReference type="EMBL" id="JBEPNW010000002">
    <property type="protein sequence ID" value="MET3865023.1"/>
    <property type="molecule type" value="Genomic_DNA"/>
</dbReference>
<feature type="transmembrane region" description="Helical" evidence="12">
    <location>
        <begin position="59"/>
        <end position="92"/>
    </location>
</feature>
<proteinExistence type="inferred from homology"/>
<evidence type="ECO:0000256" key="7">
    <source>
        <dbReference type="ARBA" id="ARBA00022927"/>
    </source>
</evidence>
<dbReference type="NCBIfam" id="TIGR01103">
    <property type="entry name" value="fliP"/>
    <property type="match status" value="1"/>
</dbReference>
<evidence type="ECO:0000256" key="1">
    <source>
        <dbReference type="ARBA" id="ARBA00006257"/>
    </source>
</evidence>
<keyword evidence="13" id="KW-0966">Cell projection</keyword>
<dbReference type="NCBIfam" id="NF009438">
    <property type="entry name" value="PRK12797.1"/>
    <property type="match status" value="1"/>
</dbReference>
<keyword evidence="8 12" id="KW-1133">Transmembrane helix</keyword>
<name>A0ABV2NEZ2_9HYPH</name>
<keyword evidence="4 12" id="KW-1003">Cell membrane</keyword>
<comment type="caution">
    <text evidence="13">The sequence shown here is derived from an EMBL/GenBank/DDBJ whole genome shotgun (WGS) entry which is preliminary data.</text>
</comment>
<accession>A0ABV2NEZ2</accession>
<evidence type="ECO:0000256" key="6">
    <source>
        <dbReference type="ARBA" id="ARBA00022795"/>
    </source>
</evidence>
<keyword evidence="13" id="KW-0282">Flagellum</keyword>
<keyword evidence="5 12" id="KW-0812">Transmembrane</keyword>
<reference evidence="13 14" key="1">
    <citation type="submission" date="2024-06" db="EMBL/GenBank/DDBJ databases">
        <title>Genomics of switchgrass bacterial isolates.</title>
        <authorList>
            <person name="Shade A."/>
        </authorList>
    </citation>
    <scope>NUCLEOTIDE SEQUENCE [LARGE SCALE GENOMIC DNA]</scope>
    <source>
        <strain evidence="13 14">PvP084</strain>
    </source>
</reference>
<keyword evidence="7 12" id="KW-0653">Protein transport</keyword>
<keyword evidence="14" id="KW-1185">Reference proteome</keyword>
<evidence type="ECO:0000256" key="5">
    <source>
        <dbReference type="ARBA" id="ARBA00022692"/>
    </source>
</evidence>
<feature type="transmembrane region" description="Helical" evidence="12">
    <location>
        <begin position="203"/>
        <end position="225"/>
    </location>
</feature>
<gene>
    <name evidence="12" type="primary">fliP</name>
    <name evidence="13" type="ORF">ABIC20_002332</name>
</gene>
<evidence type="ECO:0000256" key="11">
    <source>
        <dbReference type="ARBA" id="ARBA00023225"/>
    </source>
</evidence>
<evidence type="ECO:0000256" key="12">
    <source>
        <dbReference type="RuleBase" id="RU362069"/>
    </source>
</evidence>
<evidence type="ECO:0000256" key="4">
    <source>
        <dbReference type="ARBA" id="ARBA00022475"/>
    </source>
</evidence>
<keyword evidence="9 12" id="KW-0472">Membrane</keyword>
<keyword evidence="11 12" id="KW-1006">Bacterial flagellum protein export</keyword>
<comment type="subcellular location">
    <subcellularLocation>
        <location evidence="12">Cell membrane</location>
        <topology evidence="12">Multi-pass membrane protein</topology>
    </subcellularLocation>
    <subcellularLocation>
        <location evidence="12">Bacterial flagellum basal body</location>
    </subcellularLocation>
</comment>
<feature type="transmembrane region" description="Helical" evidence="12">
    <location>
        <begin position="237"/>
        <end position="258"/>
    </location>
</feature>
<dbReference type="PRINTS" id="PR01302">
    <property type="entry name" value="TYPE3IMPPROT"/>
</dbReference>
<evidence type="ECO:0000256" key="8">
    <source>
        <dbReference type="ARBA" id="ARBA00022989"/>
    </source>
</evidence>
<evidence type="ECO:0000256" key="3">
    <source>
        <dbReference type="ARBA" id="ARBA00022448"/>
    </source>
</evidence>
<keyword evidence="3 12" id="KW-0813">Transport</keyword>
<comment type="caution">
    <text evidence="12">Lacks conserved residue(s) required for the propagation of feature annotation.</text>
</comment>
<dbReference type="PRINTS" id="PR00951">
    <property type="entry name" value="FLGBIOSNFLIP"/>
</dbReference>
<dbReference type="PROSITE" id="PS01060">
    <property type="entry name" value="FLIP_1"/>
    <property type="match status" value="1"/>
</dbReference>
<comment type="function">
    <text evidence="12">Plays a role in the flagellum-specific transport system.</text>
</comment>
<evidence type="ECO:0000256" key="9">
    <source>
        <dbReference type="ARBA" id="ARBA00023136"/>
    </source>
</evidence>
<evidence type="ECO:0000256" key="10">
    <source>
        <dbReference type="ARBA" id="ARBA00023143"/>
    </source>
</evidence>
<dbReference type="PROSITE" id="PS01061">
    <property type="entry name" value="FLIP_2"/>
    <property type="match status" value="1"/>
</dbReference>
<keyword evidence="10" id="KW-0975">Bacterial flagellum</keyword>
<keyword evidence="6 12" id="KW-1005">Bacterial flagellum biogenesis</keyword>
<protein>
    <recommendedName>
        <fullName evidence="2 12">Flagellar biosynthetic protein FliP</fullName>
    </recommendedName>
</protein>
<dbReference type="InterPro" id="IPR005838">
    <property type="entry name" value="T3SS_IM_P"/>
</dbReference>
<evidence type="ECO:0000256" key="2">
    <source>
        <dbReference type="ARBA" id="ARBA00021714"/>
    </source>
</evidence>
<sequence length="263" mass="27675">MPTRPMRRTREVPKPRLLRIALAALAALGAVAGGLLAAGPAVAQSVTLDLGAGGTTERALQLVALITVLAVAPSVLVMATAFTRIVVVLSILRSALGTQTAPPTAVLVSLALFLTAFVMAPTGRAAYSAGIEPLIAGRITQAQAFERASAPFKTFMLRNVREKDLKLFLDLAKVPAPKGPEDVGLEIVTPAFMISELRRAFEIGFLLFIPFLIIDLVVASVLMAVGMMMVPPATVALPFKLIFFVLVDGWTLVAGSLVQSYGG</sequence>
<dbReference type="Pfam" id="PF00813">
    <property type="entry name" value="FliP"/>
    <property type="match status" value="1"/>
</dbReference>
<evidence type="ECO:0000313" key="13">
    <source>
        <dbReference type="EMBL" id="MET3865023.1"/>
    </source>
</evidence>
<evidence type="ECO:0000313" key="14">
    <source>
        <dbReference type="Proteomes" id="UP001549119"/>
    </source>
</evidence>
<organism evidence="13 14">
    <name type="scientific">Methylobacterium radiotolerans</name>
    <dbReference type="NCBI Taxonomy" id="31998"/>
    <lineage>
        <taxon>Bacteria</taxon>
        <taxon>Pseudomonadati</taxon>
        <taxon>Pseudomonadota</taxon>
        <taxon>Alphaproteobacteria</taxon>
        <taxon>Hyphomicrobiales</taxon>
        <taxon>Methylobacteriaceae</taxon>
        <taxon>Methylobacterium</taxon>
    </lineage>
</organism>
<dbReference type="PANTHER" id="PTHR30587:SF0">
    <property type="entry name" value="FLAGELLAR BIOSYNTHETIC PROTEIN FLIP"/>
    <property type="match status" value="1"/>
</dbReference>
<dbReference type="InterPro" id="IPR005837">
    <property type="entry name" value="FliP"/>
</dbReference>
<comment type="similarity">
    <text evidence="1 12">Belongs to the FliP/MopC/SpaP family.</text>
</comment>
<dbReference type="Proteomes" id="UP001549119">
    <property type="component" value="Unassembled WGS sequence"/>
</dbReference>
<keyword evidence="13" id="KW-0969">Cilium</keyword>
<dbReference type="PANTHER" id="PTHR30587">
    <property type="entry name" value="FLAGELLAR BIOSYNTHETIC PROTEIN FLIP"/>
    <property type="match status" value="1"/>
</dbReference>